<name>A0ABR0C0L3_PURLI</name>
<protein>
    <submittedName>
        <fullName evidence="2">Uncharacterized protein</fullName>
    </submittedName>
</protein>
<accession>A0ABR0C0L3</accession>
<proteinExistence type="predicted"/>
<sequence>MGRGHLGAKEDPGYIRSIERKHTVAPFAAAVSSLTTPYYITLRRLGISSRAQPRTWAALLVVLGPGHALVTPHQGSSCAAVRRAHPRSTDFSSEPHTTRAGALPCAVLLHGACCGAFLITTCEVRRGNGGGSGGGGGGGSSHEAEQSKSPPPRSRFLPKNTAAPAWHKRPSEPPPPAGRAEVENVLICCQLGLWGGSSFPPVVRHV</sequence>
<keyword evidence="3" id="KW-1185">Reference proteome</keyword>
<dbReference type="Proteomes" id="UP001287286">
    <property type="component" value="Unassembled WGS sequence"/>
</dbReference>
<comment type="caution">
    <text evidence="2">The sequence shown here is derived from an EMBL/GenBank/DDBJ whole genome shotgun (WGS) entry which is preliminary data.</text>
</comment>
<evidence type="ECO:0000313" key="3">
    <source>
        <dbReference type="Proteomes" id="UP001287286"/>
    </source>
</evidence>
<feature type="compositionally biased region" description="Gly residues" evidence="1">
    <location>
        <begin position="131"/>
        <end position="140"/>
    </location>
</feature>
<evidence type="ECO:0000313" key="2">
    <source>
        <dbReference type="EMBL" id="KAK4089740.1"/>
    </source>
</evidence>
<dbReference type="EMBL" id="JAWRVI010000018">
    <property type="protein sequence ID" value="KAK4089740.1"/>
    <property type="molecule type" value="Genomic_DNA"/>
</dbReference>
<organism evidence="2 3">
    <name type="scientific">Purpureocillium lilacinum</name>
    <name type="common">Paecilomyces lilacinus</name>
    <dbReference type="NCBI Taxonomy" id="33203"/>
    <lineage>
        <taxon>Eukaryota</taxon>
        <taxon>Fungi</taxon>
        <taxon>Dikarya</taxon>
        <taxon>Ascomycota</taxon>
        <taxon>Pezizomycotina</taxon>
        <taxon>Sordariomycetes</taxon>
        <taxon>Hypocreomycetidae</taxon>
        <taxon>Hypocreales</taxon>
        <taxon>Ophiocordycipitaceae</taxon>
        <taxon>Purpureocillium</taxon>
    </lineage>
</organism>
<feature type="region of interest" description="Disordered" evidence="1">
    <location>
        <begin position="131"/>
        <end position="179"/>
    </location>
</feature>
<evidence type="ECO:0000256" key="1">
    <source>
        <dbReference type="SAM" id="MobiDB-lite"/>
    </source>
</evidence>
<gene>
    <name evidence="2" type="ORF">Purlil1_5843</name>
</gene>
<reference evidence="2 3" key="1">
    <citation type="journal article" date="2024" name="Microbiol. Resour. Announc.">
        <title>Genome annotations for the ascomycete fungi Trichoderma harzianum, Trichoderma aggressivum, and Purpureocillium lilacinum.</title>
        <authorList>
            <person name="Beijen E.P.W."/>
            <person name="Ohm R.A."/>
        </authorList>
    </citation>
    <scope>NUCLEOTIDE SEQUENCE [LARGE SCALE GENOMIC DNA]</scope>
    <source>
        <strain evidence="2 3">CBS 150709</strain>
    </source>
</reference>